<keyword evidence="2" id="KW-1185">Reference proteome</keyword>
<dbReference type="EMBL" id="KB468124">
    <property type="protein sequence ID" value="PCH42675.1"/>
    <property type="molecule type" value="Genomic_DNA"/>
</dbReference>
<gene>
    <name evidence="1" type="ORF">WOLCODRAFT_138015</name>
</gene>
<organism evidence="1 2">
    <name type="scientific">Wolfiporia cocos (strain MD-104)</name>
    <name type="common">Brown rot fungus</name>
    <dbReference type="NCBI Taxonomy" id="742152"/>
    <lineage>
        <taxon>Eukaryota</taxon>
        <taxon>Fungi</taxon>
        <taxon>Dikarya</taxon>
        <taxon>Basidiomycota</taxon>
        <taxon>Agaricomycotina</taxon>
        <taxon>Agaricomycetes</taxon>
        <taxon>Polyporales</taxon>
        <taxon>Phaeolaceae</taxon>
        <taxon>Wolfiporia</taxon>
    </lineage>
</organism>
<reference evidence="1 2" key="1">
    <citation type="journal article" date="2012" name="Science">
        <title>The Paleozoic origin of enzymatic lignin decomposition reconstructed from 31 fungal genomes.</title>
        <authorList>
            <person name="Floudas D."/>
            <person name="Binder M."/>
            <person name="Riley R."/>
            <person name="Barry K."/>
            <person name="Blanchette R.A."/>
            <person name="Henrissat B."/>
            <person name="Martinez A.T."/>
            <person name="Otillar R."/>
            <person name="Spatafora J.W."/>
            <person name="Yadav J.S."/>
            <person name="Aerts A."/>
            <person name="Benoit I."/>
            <person name="Boyd A."/>
            <person name="Carlson A."/>
            <person name="Copeland A."/>
            <person name="Coutinho P.M."/>
            <person name="de Vries R.P."/>
            <person name="Ferreira P."/>
            <person name="Findley K."/>
            <person name="Foster B."/>
            <person name="Gaskell J."/>
            <person name="Glotzer D."/>
            <person name="Gorecki P."/>
            <person name="Heitman J."/>
            <person name="Hesse C."/>
            <person name="Hori C."/>
            <person name="Igarashi K."/>
            <person name="Jurgens J.A."/>
            <person name="Kallen N."/>
            <person name="Kersten P."/>
            <person name="Kohler A."/>
            <person name="Kuees U."/>
            <person name="Kumar T.K.A."/>
            <person name="Kuo A."/>
            <person name="LaButti K."/>
            <person name="Larrondo L.F."/>
            <person name="Lindquist E."/>
            <person name="Ling A."/>
            <person name="Lombard V."/>
            <person name="Lucas S."/>
            <person name="Lundell T."/>
            <person name="Martin R."/>
            <person name="McLaughlin D.J."/>
            <person name="Morgenstern I."/>
            <person name="Morin E."/>
            <person name="Murat C."/>
            <person name="Nagy L.G."/>
            <person name="Nolan M."/>
            <person name="Ohm R.A."/>
            <person name="Patyshakuliyeva A."/>
            <person name="Rokas A."/>
            <person name="Ruiz-Duenas F.J."/>
            <person name="Sabat G."/>
            <person name="Salamov A."/>
            <person name="Samejima M."/>
            <person name="Schmutz J."/>
            <person name="Slot J.C."/>
            <person name="St John F."/>
            <person name="Stenlid J."/>
            <person name="Sun H."/>
            <person name="Sun S."/>
            <person name="Syed K."/>
            <person name="Tsang A."/>
            <person name="Wiebenga A."/>
            <person name="Young D."/>
            <person name="Pisabarro A."/>
            <person name="Eastwood D.C."/>
            <person name="Martin F."/>
            <person name="Cullen D."/>
            <person name="Grigoriev I.V."/>
            <person name="Hibbett D.S."/>
        </authorList>
    </citation>
    <scope>NUCLEOTIDE SEQUENCE [LARGE SCALE GENOMIC DNA]</scope>
    <source>
        <strain evidence="1 2">MD-104</strain>
    </source>
</reference>
<evidence type="ECO:0000313" key="1">
    <source>
        <dbReference type="EMBL" id="PCH42675.1"/>
    </source>
</evidence>
<accession>A0A2H3JME8</accession>
<dbReference type="Proteomes" id="UP000218811">
    <property type="component" value="Unassembled WGS sequence"/>
</dbReference>
<protein>
    <submittedName>
        <fullName evidence="1">Uncharacterized protein</fullName>
    </submittedName>
</protein>
<sequence>LLYGLHTCLPYIYVTDSCYADHRLESFIDLEFVNTSLCAARFKIKSRPRT</sequence>
<evidence type="ECO:0000313" key="2">
    <source>
        <dbReference type="Proteomes" id="UP000218811"/>
    </source>
</evidence>
<dbReference type="AlphaFoldDB" id="A0A2H3JME8"/>
<name>A0A2H3JME8_WOLCO</name>
<feature type="non-terminal residue" evidence="1">
    <location>
        <position position="1"/>
    </location>
</feature>
<proteinExistence type="predicted"/>